<feature type="compositionally biased region" description="Acidic residues" evidence="1">
    <location>
        <begin position="220"/>
        <end position="231"/>
    </location>
</feature>
<protein>
    <submittedName>
        <fullName evidence="2">Uncharacterized protein</fullName>
    </submittedName>
</protein>
<evidence type="ECO:0000256" key="1">
    <source>
        <dbReference type="SAM" id="MobiDB-lite"/>
    </source>
</evidence>
<dbReference type="EMBL" id="JAUCMX010000028">
    <property type="protein sequence ID" value="KAK3508198.1"/>
    <property type="molecule type" value="Genomic_DNA"/>
</dbReference>
<accession>A0AAE0PU17</accession>
<proteinExistence type="predicted"/>
<name>A0AAE0PU17_9TELE</name>
<evidence type="ECO:0000313" key="2">
    <source>
        <dbReference type="EMBL" id="KAK3508198.1"/>
    </source>
</evidence>
<feature type="compositionally biased region" description="Basic and acidic residues" evidence="1">
    <location>
        <begin position="55"/>
        <end position="65"/>
    </location>
</feature>
<keyword evidence="3" id="KW-1185">Reference proteome</keyword>
<feature type="region of interest" description="Disordered" evidence="1">
    <location>
        <begin position="409"/>
        <end position="436"/>
    </location>
</feature>
<gene>
    <name evidence="2" type="ORF">QTP70_017104</name>
</gene>
<reference evidence="2" key="1">
    <citation type="submission" date="2023-06" db="EMBL/GenBank/DDBJ databases">
        <title>Male Hemibagrus guttatus genome.</title>
        <authorList>
            <person name="Bian C."/>
        </authorList>
    </citation>
    <scope>NUCLEOTIDE SEQUENCE</scope>
    <source>
        <strain evidence="2">Male_cb2023</strain>
        <tissue evidence="2">Muscle</tissue>
    </source>
</reference>
<feature type="compositionally biased region" description="Basic and acidic residues" evidence="1">
    <location>
        <begin position="32"/>
        <end position="43"/>
    </location>
</feature>
<feature type="region of interest" description="Disordered" evidence="1">
    <location>
        <begin position="1"/>
        <end position="65"/>
    </location>
</feature>
<feature type="compositionally biased region" description="Basic and acidic residues" evidence="1">
    <location>
        <begin position="232"/>
        <end position="242"/>
    </location>
</feature>
<sequence length="436" mass="49603">MGEWLGSSEKIPADTAESKGGKSAISSCPQSKGDKQGIHKGAEEQGATAAAAYSETREGDECSIHREGSKKWVQITGEVQLTPLHGDNDNEEQRQDKQSQELMDMTLAALERVEELKKNADTMGQRLQTIELCHEGRMREFTKMREAQNTATQSVLQLRNEQTKISQKAAQMEKRLEARTSVINQHRGVKYGERESGVTTRSRTRTKYVKVSEARRRDDELEDEWVEEPEDSHDPEGEDKQKGGGVWVTLPEVIAHQYVVLGHKDERCALDKVYWLEINEKDTSDLWKEYTRWKLWLTHIRPDCREARDPWHCTIKYDEEGRDEDYGSLWEEQQEGQTYNVKVTNIIIGQQGIAAGVELPSRVEDWYQTVEAAPHITLMIGQEFESKDIGPMMREAGQLRDWMPTLNPKARLPTRQTLAPPKKSGPAMGPGEELGT</sequence>
<dbReference type="Proteomes" id="UP001274896">
    <property type="component" value="Unassembled WGS sequence"/>
</dbReference>
<dbReference type="AlphaFoldDB" id="A0AAE0PU17"/>
<evidence type="ECO:0000313" key="3">
    <source>
        <dbReference type="Proteomes" id="UP001274896"/>
    </source>
</evidence>
<comment type="caution">
    <text evidence="2">The sequence shown here is derived from an EMBL/GenBank/DDBJ whole genome shotgun (WGS) entry which is preliminary data.</text>
</comment>
<feature type="region of interest" description="Disordered" evidence="1">
    <location>
        <begin position="219"/>
        <end position="244"/>
    </location>
</feature>
<organism evidence="2 3">
    <name type="scientific">Hemibagrus guttatus</name>
    <dbReference type="NCBI Taxonomy" id="175788"/>
    <lineage>
        <taxon>Eukaryota</taxon>
        <taxon>Metazoa</taxon>
        <taxon>Chordata</taxon>
        <taxon>Craniata</taxon>
        <taxon>Vertebrata</taxon>
        <taxon>Euteleostomi</taxon>
        <taxon>Actinopterygii</taxon>
        <taxon>Neopterygii</taxon>
        <taxon>Teleostei</taxon>
        <taxon>Ostariophysi</taxon>
        <taxon>Siluriformes</taxon>
        <taxon>Bagridae</taxon>
        <taxon>Hemibagrus</taxon>
    </lineage>
</organism>